<reference evidence="4" key="1">
    <citation type="submission" date="2025-08" db="UniProtKB">
        <authorList>
            <consortium name="Ensembl"/>
        </authorList>
    </citation>
    <scope>IDENTIFICATION</scope>
</reference>
<protein>
    <recommendedName>
        <fullName evidence="3">Ig-like domain-containing protein</fullName>
    </recommendedName>
</protein>
<dbReference type="SUPFAM" id="SSF48726">
    <property type="entry name" value="Immunoglobulin"/>
    <property type="match status" value="1"/>
</dbReference>
<evidence type="ECO:0000256" key="2">
    <source>
        <dbReference type="ARBA" id="ARBA00022859"/>
    </source>
</evidence>
<dbReference type="PANTHER" id="PTHR23268:SF102">
    <property type="entry name" value="IMMUNOGLOBULIN V-SET DOMAIN-CONTAINING PROTEIN"/>
    <property type="match status" value="1"/>
</dbReference>
<evidence type="ECO:0000256" key="1">
    <source>
        <dbReference type="ARBA" id="ARBA00022729"/>
    </source>
</evidence>
<accession>A0A3B3S0M8</accession>
<dbReference type="PROSITE" id="PS50835">
    <property type="entry name" value="IG_LIKE"/>
    <property type="match status" value="1"/>
</dbReference>
<evidence type="ECO:0000313" key="4">
    <source>
        <dbReference type="Ensembl" id="ENSPKIP00000024304.1"/>
    </source>
</evidence>
<dbReference type="GO" id="GO:0005886">
    <property type="term" value="C:plasma membrane"/>
    <property type="evidence" value="ECO:0007669"/>
    <property type="project" value="TreeGrafter"/>
</dbReference>
<evidence type="ECO:0000259" key="3">
    <source>
        <dbReference type="PROSITE" id="PS50835"/>
    </source>
</evidence>
<sequence>LNKLSFISWDFLHFSLFHTNFPTGHGEGSGVTQNPAILWAPIGNSSQMNCSHNKGIDYSQMYWYHQRPGENMQLIVFTAVGEAYQKNFEITGDGREEASLHIANVTDVHTAVYFCAASTQF</sequence>
<dbReference type="STRING" id="1676925.ENSPKIP00000024304"/>
<dbReference type="InterPro" id="IPR013783">
    <property type="entry name" value="Ig-like_fold"/>
</dbReference>
<dbReference type="AlphaFoldDB" id="A0A3B3S0M8"/>
<dbReference type="InterPro" id="IPR050413">
    <property type="entry name" value="TCR_beta_variable"/>
</dbReference>
<dbReference type="Gene3D" id="2.60.40.10">
    <property type="entry name" value="Immunoglobulins"/>
    <property type="match status" value="1"/>
</dbReference>
<evidence type="ECO:0000313" key="5">
    <source>
        <dbReference type="Proteomes" id="UP000261540"/>
    </source>
</evidence>
<keyword evidence="5" id="KW-1185">Reference proteome</keyword>
<dbReference type="PANTHER" id="PTHR23268">
    <property type="entry name" value="T-CELL RECEPTOR BETA CHAIN"/>
    <property type="match status" value="1"/>
</dbReference>
<dbReference type="Pfam" id="PF07686">
    <property type="entry name" value="V-set"/>
    <property type="match status" value="1"/>
</dbReference>
<dbReference type="InterPro" id="IPR013106">
    <property type="entry name" value="Ig_V-set"/>
</dbReference>
<dbReference type="GO" id="GO:0002376">
    <property type="term" value="P:immune system process"/>
    <property type="evidence" value="ECO:0007669"/>
    <property type="project" value="UniProtKB-KW"/>
</dbReference>
<reference evidence="4" key="2">
    <citation type="submission" date="2025-09" db="UniProtKB">
        <authorList>
            <consortium name="Ensembl"/>
        </authorList>
    </citation>
    <scope>IDENTIFICATION</scope>
</reference>
<dbReference type="Ensembl" id="ENSPKIT00000005009.1">
    <property type="protein sequence ID" value="ENSPKIP00000024304.1"/>
    <property type="gene ID" value="ENSPKIG00000007614.1"/>
</dbReference>
<dbReference type="GO" id="GO:0007166">
    <property type="term" value="P:cell surface receptor signaling pathway"/>
    <property type="evidence" value="ECO:0007669"/>
    <property type="project" value="TreeGrafter"/>
</dbReference>
<dbReference type="GeneTree" id="ENSGT01140000283689"/>
<dbReference type="InterPro" id="IPR036179">
    <property type="entry name" value="Ig-like_dom_sf"/>
</dbReference>
<organism evidence="4 5">
    <name type="scientific">Paramormyrops kingsleyae</name>
    <dbReference type="NCBI Taxonomy" id="1676925"/>
    <lineage>
        <taxon>Eukaryota</taxon>
        <taxon>Metazoa</taxon>
        <taxon>Chordata</taxon>
        <taxon>Craniata</taxon>
        <taxon>Vertebrata</taxon>
        <taxon>Euteleostomi</taxon>
        <taxon>Actinopterygii</taxon>
        <taxon>Neopterygii</taxon>
        <taxon>Teleostei</taxon>
        <taxon>Osteoglossocephala</taxon>
        <taxon>Osteoglossomorpha</taxon>
        <taxon>Osteoglossiformes</taxon>
        <taxon>Mormyridae</taxon>
        <taxon>Paramormyrops</taxon>
    </lineage>
</organism>
<keyword evidence="2" id="KW-0391">Immunity</keyword>
<dbReference type="Proteomes" id="UP000261540">
    <property type="component" value="Unplaced"/>
</dbReference>
<feature type="domain" description="Ig-like" evidence="3">
    <location>
        <begin position="43"/>
        <end position="121"/>
    </location>
</feature>
<keyword evidence="1" id="KW-0732">Signal</keyword>
<name>A0A3B3S0M8_9TELE</name>
<proteinExistence type="predicted"/>
<dbReference type="InterPro" id="IPR007110">
    <property type="entry name" value="Ig-like_dom"/>
</dbReference>